<sequence length="128" mass="12774">MAYSSILGADPAPAQPSGRSTDLLGPSDSSDTGSDAVGTLEDHADSDGAGTGERGSVFGPDAVEGADIAPDRIVRMNAAGDSGEDLGEAIEDGPGSGSGFPEADPDGQEFTDLDSDRDAESEDGEADR</sequence>
<feature type="region of interest" description="Disordered" evidence="1">
    <location>
        <begin position="1"/>
        <end position="128"/>
    </location>
</feature>
<protein>
    <recommendedName>
        <fullName evidence="4">Chemotaxis protein</fullName>
    </recommendedName>
</protein>
<dbReference type="OrthoDB" id="8821267at2"/>
<feature type="compositionally biased region" description="Acidic residues" evidence="1">
    <location>
        <begin position="82"/>
        <end position="91"/>
    </location>
</feature>
<evidence type="ECO:0000256" key="1">
    <source>
        <dbReference type="SAM" id="MobiDB-lite"/>
    </source>
</evidence>
<accession>A0A4Z0CAE1</accession>
<comment type="caution">
    <text evidence="2">The sequence shown here is derived from an EMBL/GenBank/DDBJ whole genome shotgun (WGS) entry which is preliminary data.</text>
</comment>
<proteinExistence type="predicted"/>
<reference evidence="2 3" key="1">
    <citation type="submission" date="2019-03" db="EMBL/GenBank/DDBJ databases">
        <title>Ramlibacter henchirensis DSM 14656, whole genome shotgun sequence.</title>
        <authorList>
            <person name="Zhang X."/>
            <person name="Feng G."/>
            <person name="Zhu H."/>
        </authorList>
    </citation>
    <scope>NUCLEOTIDE SEQUENCE [LARGE SCALE GENOMIC DNA]</scope>
    <source>
        <strain evidence="2 3">DSM 14656</strain>
    </source>
</reference>
<evidence type="ECO:0008006" key="4">
    <source>
        <dbReference type="Google" id="ProtNLM"/>
    </source>
</evidence>
<evidence type="ECO:0000313" key="3">
    <source>
        <dbReference type="Proteomes" id="UP000298180"/>
    </source>
</evidence>
<feature type="compositionally biased region" description="Acidic residues" evidence="1">
    <location>
        <begin position="103"/>
        <end position="128"/>
    </location>
</feature>
<dbReference type="RefSeq" id="WP_135263119.1">
    <property type="nucleotide sequence ID" value="NZ_SMLM01000001.1"/>
</dbReference>
<dbReference type="EMBL" id="SMLM01000001">
    <property type="protein sequence ID" value="TFZ07039.1"/>
    <property type="molecule type" value="Genomic_DNA"/>
</dbReference>
<dbReference type="Proteomes" id="UP000298180">
    <property type="component" value="Unassembled WGS sequence"/>
</dbReference>
<organism evidence="2 3">
    <name type="scientific">Ramlibacter henchirensis</name>
    <dbReference type="NCBI Taxonomy" id="204072"/>
    <lineage>
        <taxon>Bacteria</taxon>
        <taxon>Pseudomonadati</taxon>
        <taxon>Pseudomonadota</taxon>
        <taxon>Betaproteobacteria</taxon>
        <taxon>Burkholderiales</taxon>
        <taxon>Comamonadaceae</taxon>
        <taxon>Ramlibacter</taxon>
    </lineage>
</organism>
<gene>
    <name evidence="2" type="ORF">EZ313_10600</name>
</gene>
<name>A0A4Z0CAE1_9BURK</name>
<keyword evidence="3" id="KW-1185">Reference proteome</keyword>
<dbReference type="AlphaFoldDB" id="A0A4Z0CAE1"/>
<evidence type="ECO:0000313" key="2">
    <source>
        <dbReference type="EMBL" id="TFZ07039.1"/>
    </source>
</evidence>